<dbReference type="InterPro" id="IPR010195">
    <property type="entry name" value="Uncharacterised_peroxidase-rel"/>
</dbReference>
<gene>
    <name evidence="2" type="ORF">ACFQBQ_12125</name>
</gene>
<dbReference type="Proteomes" id="UP001596391">
    <property type="component" value="Unassembled WGS sequence"/>
</dbReference>
<dbReference type="NCBIfam" id="TIGR00778">
    <property type="entry name" value="ahpD_dom"/>
    <property type="match status" value="1"/>
</dbReference>
<dbReference type="Pfam" id="PF02627">
    <property type="entry name" value="CMD"/>
    <property type="match status" value="1"/>
</dbReference>
<accession>A0ABW1ZBT5</accession>
<organism evidence="2 3">
    <name type="scientific">Granulicella cerasi</name>
    <dbReference type="NCBI Taxonomy" id="741063"/>
    <lineage>
        <taxon>Bacteria</taxon>
        <taxon>Pseudomonadati</taxon>
        <taxon>Acidobacteriota</taxon>
        <taxon>Terriglobia</taxon>
        <taxon>Terriglobales</taxon>
        <taxon>Acidobacteriaceae</taxon>
        <taxon>Granulicella</taxon>
    </lineage>
</organism>
<reference evidence="3" key="1">
    <citation type="journal article" date="2019" name="Int. J. Syst. Evol. Microbiol.">
        <title>The Global Catalogue of Microorganisms (GCM) 10K type strain sequencing project: providing services to taxonomists for standard genome sequencing and annotation.</title>
        <authorList>
            <consortium name="The Broad Institute Genomics Platform"/>
            <consortium name="The Broad Institute Genome Sequencing Center for Infectious Disease"/>
            <person name="Wu L."/>
            <person name="Ma J."/>
        </authorList>
    </citation>
    <scope>NUCLEOTIDE SEQUENCE [LARGE SCALE GENOMIC DNA]</scope>
    <source>
        <strain evidence="3">CGMCC 1.16026</strain>
    </source>
</reference>
<feature type="domain" description="Carboxymuconolactone decarboxylase-like" evidence="1">
    <location>
        <begin position="53"/>
        <end position="136"/>
    </location>
</feature>
<dbReference type="InterPro" id="IPR029032">
    <property type="entry name" value="AhpD-like"/>
</dbReference>
<dbReference type="PANTHER" id="PTHR35446">
    <property type="entry name" value="SI:CH211-175M2.5"/>
    <property type="match status" value="1"/>
</dbReference>
<evidence type="ECO:0000259" key="1">
    <source>
        <dbReference type="Pfam" id="PF02627"/>
    </source>
</evidence>
<keyword evidence="2" id="KW-0560">Oxidoreductase</keyword>
<sequence>MANIPFTLEVLKWRPWAPAVKLEEANEAQMRALTAAGAVTRDSPYFRTLAHAPEALSARMALYNDIVYSRDGLSRAEREFSMFAVSRVNGCVYCASIHGRRFIELGGAEDVIHALLASDDTSALDARLAAIFEYARKITVQPESVGPSDHEVLQRAGLSEAECLDLLHATSMFSWANTLMMTLGDYAVATV</sequence>
<evidence type="ECO:0000313" key="3">
    <source>
        <dbReference type="Proteomes" id="UP001596391"/>
    </source>
</evidence>
<dbReference type="EMBL" id="JBHSWI010000001">
    <property type="protein sequence ID" value="MFC6646318.1"/>
    <property type="molecule type" value="Genomic_DNA"/>
</dbReference>
<comment type="caution">
    <text evidence="2">The sequence shown here is derived from an EMBL/GenBank/DDBJ whole genome shotgun (WGS) entry which is preliminary data.</text>
</comment>
<evidence type="ECO:0000313" key="2">
    <source>
        <dbReference type="EMBL" id="MFC6646318.1"/>
    </source>
</evidence>
<keyword evidence="3" id="KW-1185">Reference proteome</keyword>
<name>A0ABW1ZBT5_9BACT</name>
<dbReference type="SUPFAM" id="SSF69118">
    <property type="entry name" value="AhpD-like"/>
    <property type="match status" value="1"/>
</dbReference>
<proteinExistence type="predicted"/>
<dbReference type="NCBIfam" id="TIGR01926">
    <property type="entry name" value="peroxid_rel"/>
    <property type="match status" value="1"/>
</dbReference>
<dbReference type="Gene3D" id="1.20.1290.10">
    <property type="entry name" value="AhpD-like"/>
    <property type="match status" value="1"/>
</dbReference>
<dbReference type="GO" id="GO:0004601">
    <property type="term" value="F:peroxidase activity"/>
    <property type="evidence" value="ECO:0007669"/>
    <property type="project" value="UniProtKB-KW"/>
</dbReference>
<dbReference type="InterPro" id="IPR004675">
    <property type="entry name" value="AhpD_core"/>
</dbReference>
<dbReference type="RefSeq" id="WP_263370000.1">
    <property type="nucleotide sequence ID" value="NZ_JAGSYD010000001.1"/>
</dbReference>
<keyword evidence="2" id="KW-0575">Peroxidase</keyword>
<dbReference type="InterPro" id="IPR003779">
    <property type="entry name" value="CMD-like"/>
</dbReference>
<protein>
    <submittedName>
        <fullName evidence="2">Peroxidase-related enzyme</fullName>
    </submittedName>
</protein>
<dbReference type="PANTHER" id="PTHR35446:SF2">
    <property type="entry name" value="CARBOXYMUCONOLACTONE DECARBOXYLASE-LIKE DOMAIN-CONTAINING PROTEIN"/>
    <property type="match status" value="1"/>
</dbReference>